<keyword evidence="6" id="KW-0472">Membrane</keyword>
<feature type="compositionally biased region" description="Low complexity" evidence="5">
    <location>
        <begin position="1006"/>
        <end position="1020"/>
    </location>
</feature>
<dbReference type="PANTHER" id="PTHR22706:SF1">
    <property type="entry name" value="ASSEMBLY FACTOR FOR SPINDLE MICROTUBULES"/>
    <property type="match status" value="1"/>
</dbReference>
<dbReference type="InterPro" id="IPR051185">
    <property type="entry name" value="ASPM"/>
</dbReference>
<proteinExistence type="predicted"/>
<keyword evidence="4" id="KW-0112">Calmodulin-binding</keyword>
<dbReference type="InterPro" id="IPR000048">
    <property type="entry name" value="IQ_motif_EF-hand-BS"/>
</dbReference>
<dbReference type="EMBL" id="JBHFFA010000002">
    <property type="protein sequence ID" value="KAL2642666.1"/>
    <property type="molecule type" value="Genomic_DNA"/>
</dbReference>
<evidence type="ECO:0000313" key="7">
    <source>
        <dbReference type="EMBL" id="KAL2642666.1"/>
    </source>
</evidence>
<dbReference type="PROSITE" id="PS50096">
    <property type="entry name" value="IQ"/>
    <property type="match status" value="8"/>
</dbReference>
<reference evidence="7 8" key="1">
    <citation type="submission" date="2024-09" db="EMBL/GenBank/DDBJ databases">
        <title>Chromosome-scale assembly of Riccia fluitans.</title>
        <authorList>
            <person name="Paukszto L."/>
            <person name="Sawicki J."/>
            <person name="Karawczyk K."/>
            <person name="Piernik-Szablinska J."/>
            <person name="Szczecinska M."/>
            <person name="Mazdziarz M."/>
        </authorList>
    </citation>
    <scope>NUCLEOTIDE SEQUENCE [LARGE SCALE GENOMIC DNA]</scope>
    <source>
        <strain evidence="7">Rf_01</strain>
        <tissue evidence="7">Aerial parts of the thallus</tissue>
    </source>
</reference>
<evidence type="ECO:0000256" key="2">
    <source>
        <dbReference type="ARBA" id="ARBA00022490"/>
    </source>
</evidence>
<feature type="region of interest" description="Disordered" evidence="5">
    <location>
        <begin position="161"/>
        <end position="188"/>
    </location>
</feature>
<dbReference type="InterPro" id="IPR027417">
    <property type="entry name" value="P-loop_NTPase"/>
</dbReference>
<dbReference type="GO" id="GO:0005737">
    <property type="term" value="C:cytoplasm"/>
    <property type="evidence" value="ECO:0007669"/>
    <property type="project" value="UniProtKB-SubCell"/>
</dbReference>
<evidence type="ECO:0000256" key="1">
    <source>
        <dbReference type="ARBA" id="ARBA00004496"/>
    </source>
</evidence>
<feature type="region of interest" description="Disordered" evidence="5">
    <location>
        <begin position="991"/>
        <end position="1060"/>
    </location>
</feature>
<accession>A0ABD1Z4G0</accession>
<gene>
    <name evidence="7" type="ORF">R1flu_010253</name>
</gene>
<dbReference type="AlphaFoldDB" id="A0ABD1Z4G0"/>
<dbReference type="Pfam" id="PF00612">
    <property type="entry name" value="IQ"/>
    <property type="match status" value="7"/>
</dbReference>
<feature type="compositionally biased region" description="Polar residues" evidence="5">
    <location>
        <begin position="1032"/>
        <end position="1045"/>
    </location>
</feature>
<evidence type="ECO:0000313" key="8">
    <source>
        <dbReference type="Proteomes" id="UP001605036"/>
    </source>
</evidence>
<dbReference type="Gene3D" id="1.20.5.190">
    <property type="match status" value="5"/>
</dbReference>
<feature type="compositionally biased region" description="Polar residues" evidence="5">
    <location>
        <begin position="938"/>
        <end position="950"/>
    </location>
</feature>
<feature type="region of interest" description="Disordered" evidence="5">
    <location>
        <begin position="919"/>
        <end position="971"/>
    </location>
</feature>
<evidence type="ECO:0000256" key="4">
    <source>
        <dbReference type="ARBA" id="ARBA00022860"/>
    </source>
</evidence>
<keyword evidence="6" id="KW-0812">Transmembrane</keyword>
<comment type="subcellular location">
    <subcellularLocation>
        <location evidence="1">Cytoplasm</location>
    </subcellularLocation>
</comment>
<evidence type="ECO:0000256" key="6">
    <source>
        <dbReference type="SAM" id="Phobius"/>
    </source>
</evidence>
<dbReference type="GO" id="GO:0005516">
    <property type="term" value="F:calmodulin binding"/>
    <property type="evidence" value="ECO:0007669"/>
    <property type="project" value="UniProtKB-KW"/>
</dbReference>
<dbReference type="CDD" id="cd23767">
    <property type="entry name" value="IQCD"/>
    <property type="match status" value="3"/>
</dbReference>
<organism evidence="7 8">
    <name type="scientific">Riccia fluitans</name>
    <dbReference type="NCBI Taxonomy" id="41844"/>
    <lineage>
        <taxon>Eukaryota</taxon>
        <taxon>Viridiplantae</taxon>
        <taxon>Streptophyta</taxon>
        <taxon>Embryophyta</taxon>
        <taxon>Marchantiophyta</taxon>
        <taxon>Marchantiopsida</taxon>
        <taxon>Marchantiidae</taxon>
        <taxon>Marchantiales</taxon>
        <taxon>Ricciaceae</taxon>
        <taxon>Riccia</taxon>
    </lineage>
</organism>
<dbReference type="CDD" id="cd23766">
    <property type="entry name" value="IQCG"/>
    <property type="match status" value="2"/>
</dbReference>
<evidence type="ECO:0008006" key="9">
    <source>
        <dbReference type="Google" id="ProtNLM"/>
    </source>
</evidence>
<evidence type="ECO:0000256" key="3">
    <source>
        <dbReference type="ARBA" id="ARBA00022737"/>
    </source>
</evidence>
<evidence type="ECO:0000256" key="5">
    <source>
        <dbReference type="SAM" id="MobiDB-lite"/>
    </source>
</evidence>
<keyword evidence="6" id="KW-1133">Transmembrane helix</keyword>
<sequence length="1217" mass="135675">MEVTKDVESFNDYANEIFVDIRCLKVLFGADFSSSRGHRDLESALILPQSSLCSTRPVFLSSLDVPLRYFFGFPEMRRVVSYGGASGVPASQRLKLMLSMTAGMHLLANEVKQEQQGFLAPVVEAHQERIIHRTSGVTRNLSSIESFKVFANRKRDSFASEEISTLDSGERCAQQGQGGETGAEQSEGVKARYDQDLVGSSAGAHFGLDGIRQNEDAVGNPAVNRHGQLSSSSLVGNDDNFTKHSNDLTNTPECGRGANLGVVCQPGPSRLNKCTKDYVSLEEALGSDEAHAEKPIVNCSSERLQEGCQSETSSVSRDVDQDHGHSRAFTSSVVPTALVGRADSCTFTDSYEQAQATNCNEDKIIIEPCIPKLGVFQDDLSLERHRRETDAALKIQSWWKGRLQRKEYKISEDAALRIQRWWKGRLQRKEYRKSKHAVLRIQSRWKGWLQRREYRVLKEITEITAATRRNQVLNNAAVVLQTSWRAAQSRRILKHLRIERTVRNRAATVVQSHFRGHCSRWEHKRSSCAALIIQNCWRRYRSSRQALVDSAVSLQEAEERRVAAVITLQSYARGFIVRQKIARMHKAAIRIQRRWKAYSRLCMQAATKLQAYIRAFLVRRKYATHKKIKVEERAAVLIQAYARGHLVRCHLTILHTAALIIQLQWRRYSQKCQLQAATADRAAVEKKSPWEDDQADLLLQSGREFVWVENEVQMECFDELLNGDDDLLVRSDHEALEFSHEVSRLEEVIDNAIEREIEDYQKPGAKDFRDDSGLRPLLNGELSTIPTGEVPVGKVSHHEDWTNVSVDHLDECLDTCLASLRPVPSELSASILAVDQCFPKFVILEEAHPSLRQAAESTGCVDGIEPVEGSVSVDSQAATNLQTTPRLKRLPSRKGVKHELSRNVLNISSDTHLNQAILSSRDSPQPAHESSAELSKDVLSSETADQQVVESDQGGGNGQGKSRRAESLKRSEERLQQFAQVFLLQRHITLQQQRAQSRPPFPPPAHVVAGSSSSSHQSPPDETGSIEHVGAGSSSDVSPLDQTESISKRPGLQERNSSSVSAHYYAGISSAEYDADRGHVSCSDTSSGVRREVNCLQIGGASSLRQHRQAHAADVVVDMVLLLKKIEEVYGISDVDAEDANSLCFPTRIGDIEEGGAPILDRRKMSSTLGFTKSISMSQISFPSVNAVLLVIIAMVVYTKTICRGVIFRTKQTHKKL</sequence>
<dbReference type="PANTHER" id="PTHR22706">
    <property type="entry name" value="ASSEMBLY FACTOR FOR SPINDLE MICROTUBULES"/>
    <property type="match status" value="1"/>
</dbReference>
<protein>
    <recommendedName>
        <fullName evidence="9">Abnormal spindle-like microcephaly-associated protein</fullName>
    </recommendedName>
</protein>
<keyword evidence="8" id="KW-1185">Reference proteome</keyword>
<dbReference type="SUPFAM" id="SSF52540">
    <property type="entry name" value="P-loop containing nucleoside triphosphate hydrolases"/>
    <property type="match status" value="2"/>
</dbReference>
<keyword evidence="2" id="KW-0963">Cytoplasm</keyword>
<feature type="transmembrane region" description="Helical" evidence="6">
    <location>
        <begin position="1187"/>
        <end position="1207"/>
    </location>
</feature>
<comment type="caution">
    <text evidence="7">The sequence shown here is derived from an EMBL/GenBank/DDBJ whole genome shotgun (WGS) entry which is preliminary data.</text>
</comment>
<name>A0ABD1Z4G0_9MARC</name>
<dbReference type="Proteomes" id="UP001605036">
    <property type="component" value="Unassembled WGS sequence"/>
</dbReference>
<dbReference type="SMART" id="SM00015">
    <property type="entry name" value="IQ"/>
    <property type="match status" value="11"/>
</dbReference>
<keyword evidence="3" id="KW-0677">Repeat</keyword>